<dbReference type="MEROPS" id="C01.A58"/>
<dbReference type="RefSeq" id="XP_002678904.1">
    <property type="nucleotide sequence ID" value="XM_002678858.1"/>
</dbReference>
<dbReference type="PROSITE" id="PS00139">
    <property type="entry name" value="THIOL_PROTEASE_CYS"/>
    <property type="match status" value="1"/>
</dbReference>
<dbReference type="InterPro" id="IPR013128">
    <property type="entry name" value="Peptidase_C1A"/>
</dbReference>
<dbReference type="InParanoid" id="D2VAY2"/>
<dbReference type="InterPro" id="IPR000169">
    <property type="entry name" value="Pept_cys_AS"/>
</dbReference>
<dbReference type="VEuPathDB" id="AmoebaDB:NAEGRDRAFT_3032"/>
<dbReference type="Proteomes" id="UP000006671">
    <property type="component" value="Unassembled WGS sequence"/>
</dbReference>
<dbReference type="EMBL" id="GG738860">
    <property type="protein sequence ID" value="EFC46160.1"/>
    <property type="molecule type" value="Genomic_DNA"/>
</dbReference>
<protein>
    <submittedName>
        <fullName evidence="5">Predicted protein</fullName>
    </submittedName>
</protein>
<dbReference type="CDD" id="cd02620">
    <property type="entry name" value="Peptidase_C1A_CathepsinB"/>
    <property type="match status" value="1"/>
</dbReference>
<dbReference type="OMA" id="YPINAWK"/>
<dbReference type="GO" id="GO:0008234">
    <property type="term" value="F:cysteine-type peptidase activity"/>
    <property type="evidence" value="ECO:0007669"/>
    <property type="project" value="InterPro"/>
</dbReference>
<dbReference type="PANTHER" id="PTHR12411">
    <property type="entry name" value="CYSTEINE PROTEASE FAMILY C1-RELATED"/>
    <property type="match status" value="1"/>
</dbReference>
<feature type="signal peptide" evidence="3">
    <location>
        <begin position="1"/>
        <end position="15"/>
    </location>
</feature>
<evidence type="ECO:0000313" key="6">
    <source>
        <dbReference type="Proteomes" id="UP000006671"/>
    </source>
</evidence>
<evidence type="ECO:0000256" key="3">
    <source>
        <dbReference type="SAM" id="SignalP"/>
    </source>
</evidence>
<feature type="domain" description="Peptidase C1A papain C-terminal" evidence="4">
    <location>
        <begin position="83"/>
        <end position="289"/>
    </location>
</feature>
<proteinExistence type="inferred from homology"/>
<dbReference type="Gene3D" id="3.90.70.10">
    <property type="entry name" value="Cysteine proteinases"/>
    <property type="match status" value="1"/>
</dbReference>
<sequence length="289" mass="31102">IICLLLALAAVSTFAQLSTLDRPVHDHTLIQKINADSSIGWTAAAYPQFAGMTLRDARKLLGTVLVHPINNLPKKTMPANLKAASSFDARTKWGKCVHPIRDQQQCGSCWAFSASEVLSDRFCIASNGSVDVVLSPEYMLQCDSTDYGCDGGYLNNAWAFLAGTGIPSDKCDPYTSGNGDVGSCPTSCTDGSAIKLYKAKSSSVAQLSSIDDIQKDIQANGPVQAAFSVYQDFFSYKSGVYRHVSGSLAGGHAIKIVGWGVTSDGKDTPYWIVANSWNTNWGQEGFFWI</sequence>
<dbReference type="SUPFAM" id="SSF54001">
    <property type="entry name" value="Cysteine proteinases"/>
    <property type="match status" value="1"/>
</dbReference>
<accession>D2VAY2</accession>
<dbReference type="Pfam" id="PF00112">
    <property type="entry name" value="Peptidase_C1"/>
    <property type="match status" value="1"/>
</dbReference>
<dbReference type="PROSITE" id="PS00639">
    <property type="entry name" value="THIOL_PROTEASE_HIS"/>
    <property type="match status" value="1"/>
</dbReference>
<dbReference type="KEGG" id="ngr:NAEGRDRAFT_3032"/>
<dbReference type="InterPro" id="IPR000668">
    <property type="entry name" value="Peptidase_C1A_C"/>
</dbReference>
<feature type="chain" id="PRO_5013175269" evidence="3">
    <location>
        <begin position="16"/>
        <end position="289"/>
    </location>
</feature>
<dbReference type="PROSITE" id="PS00640">
    <property type="entry name" value="THIOL_PROTEASE_ASN"/>
    <property type="match status" value="1"/>
</dbReference>
<dbReference type="SMART" id="SM00645">
    <property type="entry name" value="Pept_C1"/>
    <property type="match status" value="1"/>
</dbReference>
<organism evidence="6">
    <name type="scientific">Naegleria gruberi</name>
    <name type="common">Amoeba</name>
    <dbReference type="NCBI Taxonomy" id="5762"/>
    <lineage>
        <taxon>Eukaryota</taxon>
        <taxon>Discoba</taxon>
        <taxon>Heterolobosea</taxon>
        <taxon>Tetramitia</taxon>
        <taxon>Eutetramitia</taxon>
        <taxon>Vahlkampfiidae</taxon>
        <taxon>Naegleria</taxon>
    </lineage>
</organism>
<keyword evidence="6" id="KW-1185">Reference proteome</keyword>
<evidence type="ECO:0000256" key="2">
    <source>
        <dbReference type="ARBA" id="ARBA00023157"/>
    </source>
</evidence>
<name>D2VAY2_NAEGR</name>
<dbReference type="GeneID" id="8863881"/>
<dbReference type="OrthoDB" id="3789175at2759"/>
<comment type="similarity">
    <text evidence="1">Belongs to the peptidase C1 family.</text>
</comment>
<dbReference type="eggNOG" id="KOG1543">
    <property type="taxonomic scope" value="Eukaryota"/>
</dbReference>
<dbReference type="GO" id="GO:0006508">
    <property type="term" value="P:proteolysis"/>
    <property type="evidence" value="ECO:0007669"/>
    <property type="project" value="InterPro"/>
</dbReference>
<reference evidence="5 6" key="1">
    <citation type="journal article" date="2010" name="Cell">
        <title>The genome of Naegleria gruberi illuminates early eukaryotic versatility.</title>
        <authorList>
            <person name="Fritz-Laylin L.K."/>
            <person name="Prochnik S.E."/>
            <person name="Ginger M.L."/>
            <person name="Dacks J.B."/>
            <person name="Carpenter M.L."/>
            <person name="Field M.C."/>
            <person name="Kuo A."/>
            <person name="Paredez A."/>
            <person name="Chapman J."/>
            <person name="Pham J."/>
            <person name="Shu S."/>
            <person name="Neupane R."/>
            <person name="Cipriano M."/>
            <person name="Mancuso J."/>
            <person name="Tu H."/>
            <person name="Salamov A."/>
            <person name="Lindquist E."/>
            <person name="Shapiro H."/>
            <person name="Lucas S."/>
            <person name="Grigoriev I.V."/>
            <person name="Cande W.Z."/>
            <person name="Fulton C."/>
            <person name="Rokhsar D.S."/>
            <person name="Dawson S.C."/>
        </authorList>
    </citation>
    <scope>NUCLEOTIDE SEQUENCE [LARGE SCALE GENOMIC DNA]</scope>
    <source>
        <strain evidence="5 6">NEG-M</strain>
    </source>
</reference>
<feature type="non-terminal residue" evidence="5">
    <location>
        <position position="1"/>
    </location>
</feature>
<keyword evidence="3" id="KW-0732">Signal</keyword>
<evidence type="ECO:0000313" key="5">
    <source>
        <dbReference type="EMBL" id="EFC46160.1"/>
    </source>
</evidence>
<dbReference type="PRINTS" id="PR00705">
    <property type="entry name" value="PAPAIN"/>
</dbReference>
<dbReference type="InterPro" id="IPR025660">
    <property type="entry name" value="Pept_his_AS"/>
</dbReference>
<dbReference type="InterPro" id="IPR038765">
    <property type="entry name" value="Papain-like_cys_pep_sf"/>
</dbReference>
<dbReference type="InterPro" id="IPR025661">
    <property type="entry name" value="Pept_asp_AS"/>
</dbReference>
<gene>
    <name evidence="5" type="ORF">NAEGRDRAFT_3032</name>
</gene>
<dbReference type="AlphaFoldDB" id="D2VAY2"/>
<evidence type="ECO:0000259" key="4">
    <source>
        <dbReference type="SMART" id="SM00645"/>
    </source>
</evidence>
<evidence type="ECO:0000256" key="1">
    <source>
        <dbReference type="ARBA" id="ARBA00008455"/>
    </source>
</evidence>
<keyword evidence="2" id="KW-1015">Disulfide bond</keyword>
<feature type="non-terminal residue" evidence="5">
    <location>
        <position position="289"/>
    </location>
</feature>